<evidence type="ECO:0000256" key="3">
    <source>
        <dbReference type="ARBA" id="ARBA00004906"/>
    </source>
</evidence>
<comment type="caution">
    <text evidence="19">The sequence shown here is derived from an EMBL/GenBank/DDBJ whole genome shotgun (WGS) entry which is preliminary data.</text>
</comment>
<feature type="region of interest" description="Disordered" evidence="16">
    <location>
        <begin position="109"/>
        <end position="128"/>
    </location>
</feature>
<dbReference type="InterPro" id="IPR001841">
    <property type="entry name" value="Znf_RING"/>
</dbReference>
<evidence type="ECO:0000256" key="5">
    <source>
        <dbReference type="ARBA" id="ARBA00022679"/>
    </source>
</evidence>
<evidence type="ECO:0000256" key="6">
    <source>
        <dbReference type="ARBA" id="ARBA00022692"/>
    </source>
</evidence>
<keyword evidence="9 15" id="KW-0863">Zinc-finger</keyword>
<dbReference type="PANTHER" id="PTHR46913:SF19">
    <property type="entry name" value="RING-TYPE E3 UBIQUITIN TRANSFERASE"/>
    <property type="match status" value="1"/>
</dbReference>
<evidence type="ECO:0000256" key="7">
    <source>
        <dbReference type="ARBA" id="ARBA00022723"/>
    </source>
</evidence>
<keyword evidence="13 17" id="KW-0472">Membrane</keyword>
<dbReference type="GO" id="GO:0061630">
    <property type="term" value="F:ubiquitin protein ligase activity"/>
    <property type="evidence" value="ECO:0007669"/>
    <property type="project" value="UniProtKB-EC"/>
</dbReference>
<reference evidence="19 20" key="1">
    <citation type="journal article" date="2022" name="Nat. Plants">
        <title>Genomes of leafy and leafless Platanthera orchids illuminate the evolution of mycoheterotrophy.</title>
        <authorList>
            <person name="Li M.H."/>
            <person name="Liu K.W."/>
            <person name="Li Z."/>
            <person name="Lu H.C."/>
            <person name="Ye Q.L."/>
            <person name="Zhang D."/>
            <person name="Wang J.Y."/>
            <person name="Li Y.F."/>
            <person name="Zhong Z.M."/>
            <person name="Liu X."/>
            <person name="Yu X."/>
            <person name="Liu D.K."/>
            <person name="Tu X.D."/>
            <person name="Liu B."/>
            <person name="Hao Y."/>
            <person name="Liao X.Y."/>
            <person name="Jiang Y.T."/>
            <person name="Sun W.H."/>
            <person name="Chen J."/>
            <person name="Chen Y.Q."/>
            <person name="Ai Y."/>
            <person name="Zhai J.W."/>
            <person name="Wu S.S."/>
            <person name="Zhou Z."/>
            <person name="Hsiao Y.Y."/>
            <person name="Wu W.L."/>
            <person name="Chen Y.Y."/>
            <person name="Lin Y.F."/>
            <person name="Hsu J.L."/>
            <person name="Li C.Y."/>
            <person name="Wang Z.W."/>
            <person name="Zhao X."/>
            <person name="Zhong W.Y."/>
            <person name="Ma X.K."/>
            <person name="Ma L."/>
            <person name="Huang J."/>
            <person name="Chen G.Z."/>
            <person name="Huang M.Z."/>
            <person name="Huang L."/>
            <person name="Peng D.H."/>
            <person name="Luo Y.B."/>
            <person name="Zou S.Q."/>
            <person name="Chen S.P."/>
            <person name="Lan S."/>
            <person name="Tsai W.C."/>
            <person name="Van de Peer Y."/>
            <person name="Liu Z.J."/>
        </authorList>
    </citation>
    <scope>NUCLEOTIDE SEQUENCE [LARGE SCALE GENOMIC DNA]</scope>
    <source>
        <strain evidence="19">Lor287</strain>
    </source>
</reference>
<evidence type="ECO:0000256" key="11">
    <source>
        <dbReference type="ARBA" id="ARBA00022833"/>
    </source>
</evidence>
<evidence type="ECO:0000313" key="20">
    <source>
        <dbReference type="Proteomes" id="UP001418222"/>
    </source>
</evidence>
<organism evidence="19 20">
    <name type="scientific">Platanthera zijinensis</name>
    <dbReference type="NCBI Taxonomy" id="2320716"/>
    <lineage>
        <taxon>Eukaryota</taxon>
        <taxon>Viridiplantae</taxon>
        <taxon>Streptophyta</taxon>
        <taxon>Embryophyta</taxon>
        <taxon>Tracheophyta</taxon>
        <taxon>Spermatophyta</taxon>
        <taxon>Magnoliopsida</taxon>
        <taxon>Liliopsida</taxon>
        <taxon>Asparagales</taxon>
        <taxon>Orchidaceae</taxon>
        <taxon>Orchidoideae</taxon>
        <taxon>Orchideae</taxon>
        <taxon>Orchidinae</taxon>
        <taxon>Platanthera</taxon>
    </lineage>
</organism>
<dbReference type="Proteomes" id="UP001418222">
    <property type="component" value="Unassembled WGS sequence"/>
</dbReference>
<evidence type="ECO:0000256" key="10">
    <source>
        <dbReference type="ARBA" id="ARBA00022786"/>
    </source>
</evidence>
<keyword evidence="11" id="KW-0862">Zinc</keyword>
<dbReference type="Pfam" id="PF13639">
    <property type="entry name" value="zf-RING_2"/>
    <property type="match status" value="1"/>
</dbReference>
<dbReference type="GO" id="GO:0016567">
    <property type="term" value="P:protein ubiquitination"/>
    <property type="evidence" value="ECO:0007669"/>
    <property type="project" value="InterPro"/>
</dbReference>
<evidence type="ECO:0000256" key="14">
    <source>
        <dbReference type="ARBA" id="ARBA00024209"/>
    </source>
</evidence>
<evidence type="ECO:0000256" key="15">
    <source>
        <dbReference type="PROSITE-ProRule" id="PRU00175"/>
    </source>
</evidence>
<sequence>MASRRLLLFADGNNTSGDQFDLGSNITLNCIVYCIGVCIDGVCLPLPPLSPVSLPNNSNSDEFTPSINPRHRDRLLTTLIVTVISAVICSFALLAAYVYFRFRRRRPPPETAISDSGANEEDETGGDFPPGGEIDHHIWYIRTHGLDDSTIASITSWVYKSGDGLIDGSDCSVCLGEFHDGELVRLLPKCSHTFHLPCIDMWLRSHVNCPLCRSPVVPPATVALTEPSSSSSSSSAPVTVISLPAEPETSFPATLENPQIEALQLENGTNEIGIGIVINPDEGSSSRSSISEFPPNLMEEDEELQPRRRSISADSFSLNVLPRVERADGEIQEEEEQIPVNREKSSRFLERNLLRKLPKTMERSLSTHSARLFFSRYGQPRNSVLPL</sequence>
<accession>A0AAP0G0D9</accession>
<evidence type="ECO:0000256" key="16">
    <source>
        <dbReference type="SAM" id="MobiDB-lite"/>
    </source>
</evidence>
<dbReference type="GO" id="GO:0008270">
    <property type="term" value="F:zinc ion binding"/>
    <property type="evidence" value="ECO:0007669"/>
    <property type="project" value="UniProtKB-KW"/>
</dbReference>
<evidence type="ECO:0000259" key="18">
    <source>
        <dbReference type="PROSITE" id="PS50089"/>
    </source>
</evidence>
<comment type="subcellular location">
    <subcellularLocation>
        <location evidence="2">Membrane</location>
        <topology evidence="2">Single-pass membrane protein</topology>
    </subcellularLocation>
</comment>
<name>A0AAP0G0D9_9ASPA</name>
<dbReference type="CDD" id="cd16461">
    <property type="entry name" value="RING-H2_EL5-like"/>
    <property type="match status" value="1"/>
</dbReference>
<dbReference type="PANTHER" id="PTHR46913">
    <property type="entry name" value="RING-H2 FINGER PROTEIN ATL16"/>
    <property type="match status" value="1"/>
</dbReference>
<dbReference type="SMART" id="SM00184">
    <property type="entry name" value="RING"/>
    <property type="match status" value="1"/>
</dbReference>
<keyword evidence="20" id="KW-1185">Reference proteome</keyword>
<dbReference type="InterPro" id="IPR044600">
    <property type="entry name" value="ATL1/ATL16-like"/>
</dbReference>
<evidence type="ECO:0000256" key="9">
    <source>
        <dbReference type="ARBA" id="ARBA00022771"/>
    </source>
</evidence>
<evidence type="ECO:0000256" key="13">
    <source>
        <dbReference type="ARBA" id="ARBA00023136"/>
    </source>
</evidence>
<evidence type="ECO:0000256" key="1">
    <source>
        <dbReference type="ARBA" id="ARBA00000900"/>
    </source>
</evidence>
<keyword evidence="7" id="KW-0479">Metal-binding</keyword>
<keyword evidence="5" id="KW-0808">Transferase</keyword>
<keyword evidence="12 17" id="KW-1133">Transmembrane helix</keyword>
<comment type="similarity">
    <text evidence="14">Belongs to the RING-type zinc finger family. ATL subfamily.</text>
</comment>
<evidence type="ECO:0000256" key="12">
    <source>
        <dbReference type="ARBA" id="ARBA00022989"/>
    </source>
</evidence>
<evidence type="ECO:0000256" key="2">
    <source>
        <dbReference type="ARBA" id="ARBA00004167"/>
    </source>
</evidence>
<dbReference type="GO" id="GO:0016020">
    <property type="term" value="C:membrane"/>
    <property type="evidence" value="ECO:0007669"/>
    <property type="project" value="UniProtKB-SubCell"/>
</dbReference>
<proteinExistence type="inferred from homology"/>
<dbReference type="EMBL" id="JBBWWQ010000014">
    <property type="protein sequence ID" value="KAK8930536.1"/>
    <property type="molecule type" value="Genomic_DNA"/>
</dbReference>
<dbReference type="InterPro" id="IPR013083">
    <property type="entry name" value="Znf_RING/FYVE/PHD"/>
</dbReference>
<comment type="pathway">
    <text evidence="3">Protein modification; protein ubiquitination.</text>
</comment>
<comment type="catalytic activity">
    <reaction evidence="1">
        <text>S-ubiquitinyl-[E2 ubiquitin-conjugating enzyme]-L-cysteine + [acceptor protein]-L-lysine = [E2 ubiquitin-conjugating enzyme]-L-cysteine + N(6)-ubiquitinyl-[acceptor protein]-L-lysine.</text>
        <dbReference type="EC" id="2.3.2.27"/>
    </reaction>
</comment>
<keyword evidence="6 17" id="KW-0812">Transmembrane</keyword>
<protein>
    <recommendedName>
        <fullName evidence="4">RING-type E3 ubiquitin transferase</fullName>
        <ecNumber evidence="4">2.3.2.27</ecNumber>
    </recommendedName>
</protein>
<dbReference type="AlphaFoldDB" id="A0AAP0G0D9"/>
<feature type="domain" description="RING-type" evidence="18">
    <location>
        <begin position="171"/>
        <end position="213"/>
    </location>
</feature>
<evidence type="ECO:0000256" key="8">
    <source>
        <dbReference type="ARBA" id="ARBA00022729"/>
    </source>
</evidence>
<evidence type="ECO:0000256" key="4">
    <source>
        <dbReference type="ARBA" id="ARBA00012483"/>
    </source>
</evidence>
<keyword evidence="10" id="KW-0833">Ubl conjugation pathway</keyword>
<dbReference type="Gene3D" id="3.30.40.10">
    <property type="entry name" value="Zinc/RING finger domain, C3HC4 (zinc finger)"/>
    <property type="match status" value="1"/>
</dbReference>
<dbReference type="SUPFAM" id="SSF57850">
    <property type="entry name" value="RING/U-box"/>
    <property type="match status" value="1"/>
</dbReference>
<dbReference type="FunFam" id="3.30.40.10:FF:000285">
    <property type="entry name" value="RING-H2 finger protein ATL43"/>
    <property type="match status" value="1"/>
</dbReference>
<dbReference type="EC" id="2.3.2.27" evidence="4"/>
<dbReference type="PROSITE" id="PS50089">
    <property type="entry name" value="ZF_RING_2"/>
    <property type="match status" value="1"/>
</dbReference>
<keyword evidence="8" id="KW-0732">Signal</keyword>
<feature type="transmembrane region" description="Helical" evidence="17">
    <location>
        <begin position="75"/>
        <end position="100"/>
    </location>
</feature>
<evidence type="ECO:0000256" key="17">
    <source>
        <dbReference type="SAM" id="Phobius"/>
    </source>
</evidence>
<evidence type="ECO:0000313" key="19">
    <source>
        <dbReference type="EMBL" id="KAK8930536.1"/>
    </source>
</evidence>
<gene>
    <name evidence="19" type="primary">ATL52</name>
    <name evidence="19" type="ORF">KSP39_PZI016980</name>
</gene>